<comment type="caution">
    <text evidence="2">The sequence shown here is derived from an EMBL/GenBank/DDBJ whole genome shotgun (WGS) entry which is preliminary data.</text>
</comment>
<evidence type="ECO:0000313" key="3">
    <source>
        <dbReference type="Proteomes" id="UP000593567"/>
    </source>
</evidence>
<feature type="region of interest" description="Disordered" evidence="1">
    <location>
        <begin position="58"/>
        <end position="112"/>
    </location>
</feature>
<protein>
    <submittedName>
        <fullName evidence="2">Uncharacterized protein</fullName>
    </submittedName>
</protein>
<accession>A0A7J7KGZ6</accession>
<gene>
    <name evidence="2" type="ORF">EB796_004189</name>
</gene>
<keyword evidence="3" id="KW-1185">Reference proteome</keyword>
<feature type="compositionally biased region" description="Basic and acidic residues" evidence="1">
    <location>
        <begin position="93"/>
        <end position="112"/>
    </location>
</feature>
<dbReference type="EMBL" id="VXIV02000559">
    <property type="protein sequence ID" value="KAF6037517.1"/>
    <property type="molecule type" value="Genomic_DNA"/>
</dbReference>
<proteinExistence type="predicted"/>
<reference evidence="2" key="1">
    <citation type="submission" date="2020-06" db="EMBL/GenBank/DDBJ databases">
        <title>Draft genome of Bugula neritina, a colonial animal packing powerful symbionts and potential medicines.</title>
        <authorList>
            <person name="Rayko M."/>
        </authorList>
    </citation>
    <scope>NUCLEOTIDE SEQUENCE [LARGE SCALE GENOMIC DNA]</scope>
    <source>
        <strain evidence="2">Kwan_BN1</strain>
    </source>
</reference>
<dbReference type="Proteomes" id="UP000593567">
    <property type="component" value="Unassembled WGS sequence"/>
</dbReference>
<organism evidence="2 3">
    <name type="scientific">Bugula neritina</name>
    <name type="common">Brown bryozoan</name>
    <name type="synonym">Sertularia neritina</name>
    <dbReference type="NCBI Taxonomy" id="10212"/>
    <lineage>
        <taxon>Eukaryota</taxon>
        <taxon>Metazoa</taxon>
        <taxon>Spiralia</taxon>
        <taxon>Lophotrochozoa</taxon>
        <taxon>Bryozoa</taxon>
        <taxon>Gymnolaemata</taxon>
        <taxon>Cheilostomatida</taxon>
        <taxon>Flustrina</taxon>
        <taxon>Buguloidea</taxon>
        <taxon>Bugulidae</taxon>
        <taxon>Bugula</taxon>
    </lineage>
</organism>
<sequence length="112" mass="12629">MAWTQLKYIHMLVQKAAESMMDEQELLQLSTPKVRKLISILKSFLPKVEFEITSAVSSYTKNADVSSEDGSDMSDLSDGESNQDPESFTIARMKQEASKDNVVKVNQEEQHS</sequence>
<feature type="compositionally biased region" description="Acidic residues" evidence="1">
    <location>
        <begin position="66"/>
        <end position="83"/>
    </location>
</feature>
<evidence type="ECO:0000313" key="2">
    <source>
        <dbReference type="EMBL" id="KAF6037517.1"/>
    </source>
</evidence>
<name>A0A7J7KGZ6_BUGNE</name>
<evidence type="ECO:0000256" key="1">
    <source>
        <dbReference type="SAM" id="MobiDB-lite"/>
    </source>
</evidence>
<dbReference type="AlphaFoldDB" id="A0A7J7KGZ6"/>